<proteinExistence type="predicted"/>
<feature type="compositionally biased region" description="Basic and acidic residues" evidence="1">
    <location>
        <begin position="200"/>
        <end position="211"/>
    </location>
</feature>
<dbReference type="Gramene" id="MELO3C029775.2.1">
    <property type="protein sequence ID" value="MELO3C029775.2.1"/>
    <property type="gene ID" value="MELO3C029775.2"/>
</dbReference>
<sequence length="279" mass="31653">MVEVLAVRWNEVEVEWEAMIAWQGQPECEAKFHLEGRVASKRGHHRCHVGPSHEQVLDLFERVAMPLVFARLLEVYFRFFPRKLPHTGFPPSLGFEQVALLCPGLFDLHSSKDHWARIGRLHIVSMHIIGQTRKACRMVDEGGCGRQKRDVCRYVYGRVQAIGKTCKRDLRCLPTCAVPGFEGALRKLNAGGNGKKRKKEREYPRSNGGRERGKVRLVGSEIQVEVLDFLYLISGIRRGRAGGTFSLSVSGVVVDLVARARWMGLHNSDLKDCSFRNEF</sequence>
<evidence type="ECO:0000256" key="1">
    <source>
        <dbReference type="SAM" id="MobiDB-lite"/>
    </source>
</evidence>
<protein>
    <submittedName>
        <fullName evidence="2">Uncharacterized protein</fullName>
    </submittedName>
</protein>
<reference evidence="2" key="1">
    <citation type="submission" date="2023-03" db="UniProtKB">
        <authorList>
            <consortium name="EnsemblPlants"/>
        </authorList>
    </citation>
    <scope>IDENTIFICATION</scope>
</reference>
<dbReference type="AlphaFoldDB" id="A0A9I9E7I0"/>
<accession>A0A9I9E7I0</accession>
<evidence type="ECO:0000313" key="2">
    <source>
        <dbReference type="EnsemblPlants" id="MELO3C029775.2.1"/>
    </source>
</evidence>
<organism evidence="2">
    <name type="scientific">Cucumis melo</name>
    <name type="common">Muskmelon</name>
    <dbReference type="NCBI Taxonomy" id="3656"/>
    <lineage>
        <taxon>Eukaryota</taxon>
        <taxon>Viridiplantae</taxon>
        <taxon>Streptophyta</taxon>
        <taxon>Embryophyta</taxon>
        <taxon>Tracheophyta</taxon>
        <taxon>Spermatophyta</taxon>
        <taxon>Magnoliopsida</taxon>
        <taxon>eudicotyledons</taxon>
        <taxon>Gunneridae</taxon>
        <taxon>Pentapetalae</taxon>
        <taxon>rosids</taxon>
        <taxon>fabids</taxon>
        <taxon>Cucurbitales</taxon>
        <taxon>Cucurbitaceae</taxon>
        <taxon>Benincaseae</taxon>
        <taxon>Cucumis</taxon>
    </lineage>
</organism>
<dbReference type="EnsemblPlants" id="MELO3C029775.2.1">
    <property type="protein sequence ID" value="MELO3C029775.2.1"/>
    <property type="gene ID" value="MELO3C029775.2"/>
</dbReference>
<name>A0A9I9E7I0_CUCME</name>
<feature type="region of interest" description="Disordered" evidence="1">
    <location>
        <begin position="189"/>
        <end position="211"/>
    </location>
</feature>